<sequence>MCQKFGVRPAGSSTPVVYVSAACLECERLRAACERLGALAPAPPALALPPAPQPPAPPAYFITCTFEGELFDAAHKAKYSVSPITINGRETSIPLPRPRSQAACGYHSTWKFFCDTKSEPNQSTEAPKHRRELKAAHRSDDEQTSSLSKTDAAAENASSDHRRPKRRD</sequence>
<evidence type="ECO:0000313" key="2">
    <source>
        <dbReference type="EMBL" id="GBP31263.1"/>
    </source>
</evidence>
<dbReference type="OrthoDB" id="9997817at2759"/>
<accession>A0A4C1UXN1</accession>
<evidence type="ECO:0000256" key="1">
    <source>
        <dbReference type="SAM" id="MobiDB-lite"/>
    </source>
</evidence>
<dbReference type="PROSITE" id="PS51257">
    <property type="entry name" value="PROKAR_LIPOPROTEIN"/>
    <property type="match status" value="1"/>
</dbReference>
<dbReference type="AlphaFoldDB" id="A0A4C1UXN1"/>
<reference evidence="2 3" key="1">
    <citation type="journal article" date="2019" name="Commun. Biol.">
        <title>The bagworm genome reveals a unique fibroin gene that provides high tensile strength.</title>
        <authorList>
            <person name="Kono N."/>
            <person name="Nakamura H."/>
            <person name="Ohtoshi R."/>
            <person name="Tomita M."/>
            <person name="Numata K."/>
            <person name="Arakawa K."/>
        </authorList>
    </citation>
    <scope>NUCLEOTIDE SEQUENCE [LARGE SCALE GENOMIC DNA]</scope>
</reference>
<name>A0A4C1UXN1_EUMVA</name>
<organism evidence="2 3">
    <name type="scientific">Eumeta variegata</name>
    <name type="common">Bagworm moth</name>
    <name type="synonym">Eumeta japonica</name>
    <dbReference type="NCBI Taxonomy" id="151549"/>
    <lineage>
        <taxon>Eukaryota</taxon>
        <taxon>Metazoa</taxon>
        <taxon>Ecdysozoa</taxon>
        <taxon>Arthropoda</taxon>
        <taxon>Hexapoda</taxon>
        <taxon>Insecta</taxon>
        <taxon>Pterygota</taxon>
        <taxon>Neoptera</taxon>
        <taxon>Endopterygota</taxon>
        <taxon>Lepidoptera</taxon>
        <taxon>Glossata</taxon>
        <taxon>Ditrysia</taxon>
        <taxon>Tineoidea</taxon>
        <taxon>Psychidae</taxon>
        <taxon>Oiketicinae</taxon>
        <taxon>Eumeta</taxon>
    </lineage>
</organism>
<evidence type="ECO:0000313" key="3">
    <source>
        <dbReference type="Proteomes" id="UP000299102"/>
    </source>
</evidence>
<keyword evidence="3" id="KW-1185">Reference proteome</keyword>
<comment type="caution">
    <text evidence="2">The sequence shown here is derived from an EMBL/GenBank/DDBJ whole genome shotgun (WGS) entry which is preliminary data.</text>
</comment>
<feature type="region of interest" description="Disordered" evidence="1">
    <location>
        <begin position="117"/>
        <end position="168"/>
    </location>
</feature>
<proteinExistence type="predicted"/>
<dbReference type="Proteomes" id="UP000299102">
    <property type="component" value="Unassembled WGS sequence"/>
</dbReference>
<protein>
    <submittedName>
        <fullName evidence="2">Uncharacterized protein</fullName>
    </submittedName>
</protein>
<gene>
    <name evidence="2" type="ORF">EVAR_21544_1</name>
</gene>
<dbReference type="EMBL" id="BGZK01000243">
    <property type="protein sequence ID" value="GBP31263.1"/>
    <property type="molecule type" value="Genomic_DNA"/>
</dbReference>